<evidence type="ECO:0000313" key="1">
    <source>
        <dbReference type="EMBL" id="KMS97355.1"/>
    </source>
</evidence>
<keyword evidence="2" id="KW-1185">Reference proteome</keyword>
<reference evidence="1 2" key="1">
    <citation type="journal article" date="2014" name="Nature">
        <title>The genome of the recently domesticated crop plant sugar beet (Beta vulgaris).</title>
        <authorList>
            <person name="Dohm J.C."/>
            <person name="Minoche A.E."/>
            <person name="Holtgrawe D."/>
            <person name="Capella-Gutierrez S."/>
            <person name="Zakrzewski F."/>
            <person name="Tafer H."/>
            <person name="Rupp O."/>
            <person name="Sorensen T.R."/>
            <person name="Stracke R."/>
            <person name="Reinhardt R."/>
            <person name="Goesmann A."/>
            <person name="Kraft T."/>
            <person name="Schulz B."/>
            <person name="Stadler P.F."/>
            <person name="Schmidt T."/>
            <person name="Gabaldon T."/>
            <person name="Lehrach H."/>
            <person name="Weisshaar B."/>
            <person name="Himmelbauer H."/>
        </authorList>
    </citation>
    <scope>NUCLEOTIDE SEQUENCE [LARGE SCALE GENOMIC DNA]</scope>
    <source>
        <tissue evidence="1">Taproot</tissue>
    </source>
</reference>
<gene>
    <name evidence="1" type="ORF">BVRB_6g155960</name>
</gene>
<name>A0A0J8E2M5_BETVV</name>
<organism evidence="1 2">
    <name type="scientific">Beta vulgaris subsp. vulgaris</name>
    <name type="common">Beet</name>
    <dbReference type="NCBI Taxonomy" id="3555"/>
    <lineage>
        <taxon>Eukaryota</taxon>
        <taxon>Viridiplantae</taxon>
        <taxon>Streptophyta</taxon>
        <taxon>Embryophyta</taxon>
        <taxon>Tracheophyta</taxon>
        <taxon>Spermatophyta</taxon>
        <taxon>Magnoliopsida</taxon>
        <taxon>eudicotyledons</taxon>
        <taxon>Gunneridae</taxon>
        <taxon>Pentapetalae</taxon>
        <taxon>Caryophyllales</taxon>
        <taxon>Chenopodiaceae</taxon>
        <taxon>Betoideae</taxon>
        <taxon>Beta</taxon>
    </lineage>
</organism>
<sequence>MIKDNQCNRASTLKQIAAKKTLATRKVIQTNEVGV</sequence>
<accession>A0A0J8E2M5</accession>
<dbReference type="OrthoDB" id="2018313at2759"/>
<dbReference type="Gramene" id="KMS97355">
    <property type="protein sequence ID" value="KMS97355"/>
    <property type="gene ID" value="BVRB_6g155960"/>
</dbReference>
<dbReference type="Proteomes" id="UP000035740">
    <property type="component" value="Unassembled WGS sequence"/>
</dbReference>
<dbReference type="EMBL" id="KQ090325">
    <property type="protein sequence ID" value="KMS97355.1"/>
    <property type="molecule type" value="Genomic_DNA"/>
</dbReference>
<proteinExistence type="predicted"/>
<protein>
    <submittedName>
        <fullName evidence="1">Uncharacterized protein</fullName>
    </submittedName>
</protein>
<dbReference type="AlphaFoldDB" id="A0A0J8E2M5"/>
<evidence type="ECO:0000313" key="2">
    <source>
        <dbReference type="Proteomes" id="UP000035740"/>
    </source>
</evidence>